<evidence type="ECO:0000313" key="4">
    <source>
        <dbReference type="Proteomes" id="UP000649826"/>
    </source>
</evidence>
<comment type="caution">
    <text evidence="3">The sequence shown here is derived from an EMBL/GenBank/DDBJ whole genome shotgun (WGS) entry which is preliminary data.</text>
</comment>
<feature type="compositionally biased region" description="Basic and acidic residues" evidence="1">
    <location>
        <begin position="155"/>
        <end position="172"/>
    </location>
</feature>
<evidence type="ECO:0000256" key="2">
    <source>
        <dbReference type="SAM" id="Phobius"/>
    </source>
</evidence>
<feature type="compositionally biased region" description="Basic and acidic residues" evidence="1">
    <location>
        <begin position="98"/>
        <end position="121"/>
    </location>
</feature>
<sequence length="326" mass="37613">MLHILWLILKFILILLGIVLGLLLLAILLILFCPVRYKASGTKEQDDWKKIRGEGQISWLFHGVVLRAVWAEGNLQTSFRLFGIPVDKILNRRKKTKEHSLDPSESEENQREVIEPEKIPERPVNAGSEEIPEKPVNAESEKMISSPVDSQPQDAPEKSQQKTDSDKKEKKVNPVRKLLSGIQSKRKRIWDRIHHIRTALCRVGEQITWWRDFLEHPRVQAGISLVWTHAKFLIRHVMPTKMDGEITFSTEDLSITGAILAVLGMTIPFHKNCVEVRPLFSGENYCQGNVRIKGRIYGIVFVRAAVSIYFNKNIKYVIRRWKTRRA</sequence>
<keyword evidence="2" id="KW-1133">Transmembrane helix</keyword>
<feature type="region of interest" description="Disordered" evidence="1">
    <location>
        <begin position="95"/>
        <end position="173"/>
    </location>
</feature>
<reference evidence="3 4" key="1">
    <citation type="submission" date="2020-08" db="EMBL/GenBank/DDBJ databases">
        <title>Genome public.</title>
        <authorList>
            <person name="Liu C."/>
            <person name="Sun Q."/>
        </authorList>
    </citation>
    <scope>NUCLEOTIDE SEQUENCE [LARGE SCALE GENOMIC DNA]</scope>
    <source>
        <strain evidence="3 4">M29</strain>
    </source>
</reference>
<name>A0ABR7IHS2_9FIRM</name>
<organism evidence="3 4">
    <name type="scientific">Blautia difficilis</name>
    <dbReference type="NCBI Taxonomy" id="2763027"/>
    <lineage>
        <taxon>Bacteria</taxon>
        <taxon>Bacillati</taxon>
        <taxon>Bacillota</taxon>
        <taxon>Clostridia</taxon>
        <taxon>Lachnospirales</taxon>
        <taxon>Lachnospiraceae</taxon>
        <taxon>Blautia</taxon>
    </lineage>
</organism>
<accession>A0ABR7IHS2</accession>
<feature type="transmembrane region" description="Helical" evidence="2">
    <location>
        <begin position="6"/>
        <end position="33"/>
    </location>
</feature>
<keyword evidence="2" id="KW-0472">Membrane</keyword>
<proteinExistence type="predicted"/>
<evidence type="ECO:0000313" key="3">
    <source>
        <dbReference type="EMBL" id="MBC5779597.1"/>
    </source>
</evidence>
<protein>
    <recommendedName>
        <fullName evidence="5">DUF2953 domain-containing protein</fullName>
    </recommendedName>
</protein>
<evidence type="ECO:0008006" key="5">
    <source>
        <dbReference type="Google" id="ProtNLM"/>
    </source>
</evidence>
<keyword evidence="2" id="KW-0812">Transmembrane</keyword>
<dbReference type="EMBL" id="JACOQG010000010">
    <property type="protein sequence ID" value="MBC5779597.1"/>
    <property type="molecule type" value="Genomic_DNA"/>
</dbReference>
<keyword evidence="4" id="KW-1185">Reference proteome</keyword>
<dbReference type="Proteomes" id="UP000649826">
    <property type="component" value="Unassembled WGS sequence"/>
</dbReference>
<evidence type="ECO:0000256" key="1">
    <source>
        <dbReference type="SAM" id="MobiDB-lite"/>
    </source>
</evidence>
<dbReference type="RefSeq" id="WP_186994826.1">
    <property type="nucleotide sequence ID" value="NZ_JACOQG010000010.1"/>
</dbReference>
<gene>
    <name evidence="3" type="ORF">H8Z82_07970</name>
</gene>